<evidence type="ECO:0000313" key="2">
    <source>
        <dbReference type="Proteomes" id="UP000789508"/>
    </source>
</evidence>
<dbReference type="AlphaFoldDB" id="A0A9N9DUK1"/>
<name>A0A9N9DUK1_9GLOM</name>
<evidence type="ECO:0000313" key="1">
    <source>
        <dbReference type="EMBL" id="CAG8653017.1"/>
    </source>
</evidence>
<gene>
    <name evidence="1" type="ORF">ALEPTO_LOCUS10081</name>
</gene>
<accession>A0A9N9DUK1</accession>
<reference evidence="1" key="1">
    <citation type="submission" date="2021-06" db="EMBL/GenBank/DDBJ databases">
        <authorList>
            <person name="Kallberg Y."/>
            <person name="Tangrot J."/>
            <person name="Rosling A."/>
        </authorList>
    </citation>
    <scope>NUCLEOTIDE SEQUENCE</scope>
    <source>
        <strain evidence="1">FL130A</strain>
    </source>
</reference>
<comment type="caution">
    <text evidence="1">The sequence shown here is derived from an EMBL/GenBank/DDBJ whole genome shotgun (WGS) entry which is preliminary data.</text>
</comment>
<protein>
    <submittedName>
        <fullName evidence="1">4213_t:CDS:1</fullName>
    </submittedName>
</protein>
<dbReference type="EMBL" id="CAJVPS010009760">
    <property type="protein sequence ID" value="CAG8653017.1"/>
    <property type="molecule type" value="Genomic_DNA"/>
</dbReference>
<proteinExistence type="predicted"/>
<dbReference type="Proteomes" id="UP000789508">
    <property type="component" value="Unassembled WGS sequence"/>
</dbReference>
<feature type="non-terminal residue" evidence="1">
    <location>
        <position position="127"/>
    </location>
</feature>
<keyword evidence="2" id="KW-1185">Reference proteome</keyword>
<organism evidence="1 2">
    <name type="scientific">Ambispora leptoticha</name>
    <dbReference type="NCBI Taxonomy" id="144679"/>
    <lineage>
        <taxon>Eukaryota</taxon>
        <taxon>Fungi</taxon>
        <taxon>Fungi incertae sedis</taxon>
        <taxon>Mucoromycota</taxon>
        <taxon>Glomeromycotina</taxon>
        <taxon>Glomeromycetes</taxon>
        <taxon>Archaeosporales</taxon>
        <taxon>Ambisporaceae</taxon>
        <taxon>Ambispora</taxon>
    </lineage>
</organism>
<sequence>MSTTKKSKTSFPSLKLNNTITANSDNINTNNRPVTYRLVKSYSSIDYSDLSHKQLFYKLSDEYSHDSAKQNIALLNASPTYYREVIKPDERHAKIFWFDAALMYAPGINIVTSSPLLSPAMTYDSRS</sequence>